<comment type="caution">
    <text evidence="1">The sequence shown here is derived from an EMBL/GenBank/DDBJ whole genome shotgun (WGS) entry which is preliminary data.</text>
</comment>
<dbReference type="CDD" id="cd07525">
    <property type="entry name" value="HAD_like"/>
    <property type="match status" value="1"/>
</dbReference>
<dbReference type="Pfam" id="PF13242">
    <property type="entry name" value="Hydrolase_like"/>
    <property type="match status" value="1"/>
</dbReference>
<dbReference type="Gene3D" id="3.40.50.1000">
    <property type="entry name" value="HAD superfamily/HAD-like"/>
    <property type="match status" value="2"/>
</dbReference>
<evidence type="ECO:0000313" key="1">
    <source>
        <dbReference type="EMBL" id="MFD0916144.1"/>
    </source>
</evidence>
<keyword evidence="1" id="KW-0378">Hydrolase</keyword>
<sequence>MTPHIDGLSALSGQYRALLCDVWGVLHNGVSVYRDAEAALGQFRAAGGAVVMITNSPRPRAGVIQQLDELGVSRDTYDEIVTSGDVTRELIRQADGSIFHLGPDRDKPLFDGLNASMVGEDTAAAIVCTGLFEDETETPEDYRARFEPLVARGVPFICANPDIVVERGDRLIWCAGSLARLYAEMGGETRLAGKPHAPIYALASRKVAELTGETIDKSNMLAIGDGMPTDVKGAQDFGSNLLYIAGGIHAGEYGGAENPDTAKLETFLKEQGATPDFWMSRLVW</sequence>
<dbReference type="NCBIfam" id="TIGR01460">
    <property type="entry name" value="HAD-SF-IIA"/>
    <property type="match status" value="1"/>
</dbReference>
<dbReference type="PANTHER" id="PTHR19288">
    <property type="entry name" value="4-NITROPHENYLPHOSPHATASE-RELATED"/>
    <property type="match status" value="1"/>
</dbReference>
<gene>
    <name evidence="1" type="ORF">ACFQ14_06975</name>
</gene>
<dbReference type="InterPro" id="IPR023214">
    <property type="entry name" value="HAD_sf"/>
</dbReference>
<evidence type="ECO:0000313" key="2">
    <source>
        <dbReference type="Proteomes" id="UP001597101"/>
    </source>
</evidence>
<dbReference type="Proteomes" id="UP001597101">
    <property type="component" value="Unassembled WGS sequence"/>
</dbReference>
<dbReference type="NCBIfam" id="TIGR01459">
    <property type="entry name" value="HAD-SF-IIA-hyp4"/>
    <property type="match status" value="1"/>
</dbReference>
<keyword evidence="2" id="KW-1185">Reference proteome</keyword>
<dbReference type="PANTHER" id="PTHR19288:SF90">
    <property type="entry name" value="OS08G0542600 PROTEIN"/>
    <property type="match status" value="1"/>
</dbReference>
<dbReference type="GO" id="GO:0016787">
    <property type="term" value="F:hydrolase activity"/>
    <property type="evidence" value="ECO:0007669"/>
    <property type="project" value="UniProtKB-KW"/>
</dbReference>
<name>A0ABW3FDZ3_9HYPH</name>
<dbReference type="Pfam" id="PF13344">
    <property type="entry name" value="Hydrolase_6"/>
    <property type="match status" value="1"/>
</dbReference>
<dbReference type="RefSeq" id="WP_377211975.1">
    <property type="nucleotide sequence ID" value="NZ_JBHTJV010000003.1"/>
</dbReference>
<protein>
    <submittedName>
        <fullName evidence="1">TIGR01459 family HAD-type hydrolase</fullName>
    </submittedName>
</protein>
<dbReference type="InterPro" id="IPR006357">
    <property type="entry name" value="HAD-SF_hydro_IIA"/>
</dbReference>
<dbReference type="InterPro" id="IPR036412">
    <property type="entry name" value="HAD-like_sf"/>
</dbReference>
<dbReference type="SUPFAM" id="SSF56784">
    <property type="entry name" value="HAD-like"/>
    <property type="match status" value="1"/>
</dbReference>
<accession>A0ABW3FDZ3</accession>
<dbReference type="EMBL" id="JBHTJV010000003">
    <property type="protein sequence ID" value="MFD0916144.1"/>
    <property type="molecule type" value="Genomic_DNA"/>
</dbReference>
<dbReference type="InterPro" id="IPR006356">
    <property type="entry name" value="HAD-SF_hydro_IIA_hyp3"/>
</dbReference>
<reference evidence="2" key="1">
    <citation type="journal article" date="2019" name="Int. J. Syst. Evol. Microbiol.">
        <title>The Global Catalogue of Microorganisms (GCM) 10K type strain sequencing project: providing services to taxonomists for standard genome sequencing and annotation.</title>
        <authorList>
            <consortium name="The Broad Institute Genomics Platform"/>
            <consortium name="The Broad Institute Genome Sequencing Center for Infectious Disease"/>
            <person name="Wu L."/>
            <person name="Ma J."/>
        </authorList>
    </citation>
    <scope>NUCLEOTIDE SEQUENCE [LARGE SCALE GENOMIC DNA]</scope>
    <source>
        <strain evidence="2">CCUG 60023</strain>
    </source>
</reference>
<organism evidence="1 2">
    <name type="scientific">Pseudahrensia aquimaris</name>
    <dbReference type="NCBI Taxonomy" id="744461"/>
    <lineage>
        <taxon>Bacteria</taxon>
        <taxon>Pseudomonadati</taxon>
        <taxon>Pseudomonadota</taxon>
        <taxon>Alphaproteobacteria</taxon>
        <taxon>Hyphomicrobiales</taxon>
        <taxon>Ahrensiaceae</taxon>
        <taxon>Pseudahrensia</taxon>
    </lineage>
</organism>
<proteinExistence type="predicted"/>